<reference evidence="3 4" key="1">
    <citation type="journal article" date="2016" name="Proc. Natl. Acad. Sci. U.S.A.">
        <title>Comparative genomics of biotechnologically important yeasts.</title>
        <authorList>
            <person name="Riley R."/>
            <person name="Haridas S."/>
            <person name="Wolfe K.H."/>
            <person name="Lopes M.R."/>
            <person name="Hittinger C.T."/>
            <person name="Goeker M."/>
            <person name="Salamov A.A."/>
            <person name="Wisecaver J.H."/>
            <person name="Long T.M."/>
            <person name="Calvey C.H."/>
            <person name="Aerts A.L."/>
            <person name="Barry K.W."/>
            <person name="Choi C."/>
            <person name="Clum A."/>
            <person name="Coughlan A.Y."/>
            <person name="Deshpande S."/>
            <person name="Douglass A.P."/>
            <person name="Hanson S.J."/>
            <person name="Klenk H.-P."/>
            <person name="LaButti K.M."/>
            <person name="Lapidus A."/>
            <person name="Lindquist E.A."/>
            <person name="Lipzen A.M."/>
            <person name="Meier-Kolthoff J.P."/>
            <person name="Ohm R.A."/>
            <person name="Otillar R.P."/>
            <person name="Pangilinan J.L."/>
            <person name="Peng Y."/>
            <person name="Rokas A."/>
            <person name="Rosa C.A."/>
            <person name="Scheuner C."/>
            <person name="Sibirny A.A."/>
            <person name="Slot J.C."/>
            <person name="Stielow J.B."/>
            <person name="Sun H."/>
            <person name="Kurtzman C.P."/>
            <person name="Blackwell M."/>
            <person name="Grigoriev I.V."/>
            <person name="Jeffries T.W."/>
        </authorList>
    </citation>
    <scope>NUCLEOTIDE SEQUENCE [LARGE SCALE GENOMIC DNA]</scope>
    <source>
        <strain evidence="4">ATCC 18201 / CBS 1600 / BCRC 20928 / JCM 3617 / NBRC 0987 / NRRL Y-1542</strain>
    </source>
</reference>
<dbReference type="Proteomes" id="UP000094389">
    <property type="component" value="Unassembled WGS sequence"/>
</dbReference>
<dbReference type="SUPFAM" id="SSF57701">
    <property type="entry name" value="Zn2/Cys6 DNA-binding domain"/>
    <property type="match status" value="1"/>
</dbReference>
<evidence type="ECO:0000313" key="4">
    <source>
        <dbReference type="Proteomes" id="UP000094389"/>
    </source>
</evidence>
<dbReference type="GeneID" id="30987868"/>
<dbReference type="Pfam" id="PF00172">
    <property type="entry name" value="Zn_clus"/>
    <property type="match status" value="1"/>
</dbReference>
<dbReference type="GO" id="GO:0008270">
    <property type="term" value="F:zinc ion binding"/>
    <property type="evidence" value="ECO:0007669"/>
    <property type="project" value="InterPro"/>
</dbReference>
<keyword evidence="4" id="KW-1185">Reference proteome</keyword>
<evidence type="ECO:0000313" key="3">
    <source>
        <dbReference type="EMBL" id="ODV72507.1"/>
    </source>
</evidence>
<dbReference type="SMART" id="SM00066">
    <property type="entry name" value="GAL4"/>
    <property type="match status" value="1"/>
</dbReference>
<dbReference type="EMBL" id="KV453934">
    <property type="protein sequence ID" value="ODV72507.1"/>
    <property type="molecule type" value="Genomic_DNA"/>
</dbReference>
<dbReference type="InterPro" id="IPR052400">
    <property type="entry name" value="Zn2-C6_fungal_TF"/>
</dbReference>
<feature type="region of interest" description="Disordered" evidence="1">
    <location>
        <begin position="381"/>
        <end position="495"/>
    </location>
</feature>
<dbReference type="CDD" id="cd00067">
    <property type="entry name" value="GAL4"/>
    <property type="match status" value="1"/>
</dbReference>
<feature type="domain" description="Zn(2)-C6 fungal-type" evidence="2">
    <location>
        <begin position="264"/>
        <end position="294"/>
    </location>
</feature>
<feature type="compositionally biased region" description="Low complexity" evidence="1">
    <location>
        <begin position="381"/>
        <end position="390"/>
    </location>
</feature>
<dbReference type="PANTHER" id="PTHR47657:SF7">
    <property type="entry name" value="STEROL REGULATORY ELEMENT-BINDING PROTEIN ECM22"/>
    <property type="match status" value="1"/>
</dbReference>
<feature type="compositionally biased region" description="Pro residues" evidence="1">
    <location>
        <begin position="391"/>
        <end position="401"/>
    </location>
</feature>
<dbReference type="GO" id="GO:0000981">
    <property type="term" value="F:DNA-binding transcription factor activity, RNA polymerase II-specific"/>
    <property type="evidence" value="ECO:0007669"/>
    <property type="project" value="InterPro"/>
</dbReference>
<accession>A0A1E4RZ21</accession>
<evidence type="ECO:0000259" key="2">
    <source>
        <dbReference type="PROSITE" id="PS50048"/>
    </source>
</evidence>
<name>A0A1E4RZ21_CYBJN</name>
<dbReference type="STRING" id="983966.A0A1E4RZ21"/>
<dbReference type="PROSITE" id="PS50048">
    <property type="entry name" value="ZN2_CY6_FUNGAL_2"/>
    <property type="match status" value="1"/>
</dbReference>
<feature type="compositionally biased region" description="Polar residues" evidence="1">
    <location>
        <begin position="484"/>
        <end position="493"/>
    </location>
</feature>
<evidence type="ECO:0000256" key="1">
    <source>
        <dbReference type="SAM" id="MobiDB-lite"/>
    </source>
</evidence>
<protein>
    <recommendedName>
        <fullName evidence="2">Zn(2)-C6 fungal-type domain-containing protein</fullName>
    </recommendedName>
</protein>
<feature type="compositionally biased region" description="Polar residues" evidence="1">
    <location>
        <begin position="460"/>
        <end position="473"/>
    </location>
</feature>
<dbReference type="OMA" id="NSHLGCA"/>
<proteinExistence type="predicted"/>
<gene>
    <name evidence="3" type="ORF">CYBJADRAFT_15738</name>
</gene>
<sequence length="1012" mass="115438">MCNQEQNQQNVPLVNGGTPQLPQGYKFGDVGAVPTQPMFVQPAAQQQQQQPQGYMLGYPSPQGASMNPAAHLHQQPVPWQAPYSAKGVPVALAYNQEHYPYLQHHQQQHQQQQALHQDGLIVPSANPYNHVYTHDVVPSAQMTPSAIPQFGQHGVQNQQDNLLRAYPAQHTPYHNYPEGVKFEPNEQTTEFEKHSTPLYAIATSNNPSTAAKRQKIMKHDGMSPMGQAQEMVKVEGQLPVQDEQTNPKKAVRNSRRRHRNSHLGCATCKSRRIKCDEQLPECRNCVRARQTCAYLALDDAAREALKNAQQAQAARIQSLNIQASQREARKNPHLYYPYQHPGLPSRILMSSLPSTDNVFQLQVNLQQAVFPVYQPQVQQLQQAQFQHPQQQQPPPSLPPPLQTQQQASQQQILQEPSNYSVGPEALQDTQPKYEEPDQPRKSRASSVAKNRTIVARSPFVSDNGSATSASPMPSGSDRSKESSLSDASGSSREPQFAIRSDAYKSLVALLKEHKDSESSPDLDYLSRFDNDFMEIVLDQRCLSGLNTLWTDNVGELTKQELKFSTDALYKVFDMFQMQFIKEACNNIVLFKALIAQGSAHIADKTQNEDVRKAVQRVLEKDFEITLRFLNRFRVHFTMDYSDVDAFYNNISVCFSKFQIFQMALPTIFHGNHSLNDVYQFISSFFQFSSGYLSHQFQVFLSSSVPINIQNDPVFKRASVLNDHLHLFIIYYVQSIRAYHTRAYSTEFMNEFLTKLNVARDDVYELLNDKYKTHIDDLVTFTETCVKYWNAIKDGAETNRIQVMFYTLKRFLNIVPDEAFISHVPVFEEHLVHLYYQAAMYALKAIYADCTFLFLYSFNARDGCSNTDMLVEASKSDLFTEEQREKMNYPTKLMSFFKERGILISGYLKSVARFPAKIILDDTNKSIMMQLVKEDQVSSFEQELDDESYPHIDETSTFFHKETNSIVIPSVNSTDSFSNFEAAQIKRDELMKRSIETELTDIDKSVVDTFCNV</sequence>
<dbReference type="PANTHER" id="PTHR47657">
    <property type="entry name" value="STEROL REGULATORY ELEMENT-BINDING PROTEIN ECM22"/>
    <property type="match status" value="1"/>
</dbReference>
<dbReference type="RefSeq" id="XP_020069546.1">
    <property type="nucleotide sequence ID" value="XM_020213472.1"/>
</dbReference>
<feature type="compositionally biased region" description="Basic and acidic residues" evidence="1">
    <location>
        <begin position="431"/>
        <end position="440"/>
    </location>
</feature>
<dbReference type="OrthoDB" id="1924260at2759"/>
<dbReference type="AlphaFoldDB" id="A0A1E4RZ21"/>
<dbReference type="PROSITE" id="PS00463">
    <property type="entry name" value="ZN2_CY6_FUNGAL_1"/>
    <property type="match status" value="1"/>
</dbReference>
<dbReference type="Gene3D" id="4.10.240.10">
    <property type="entry name" value="Zn(2)-C6 fungal-type DNA-binding domain"/>
    <property type="match status" value="1"/>
</dbReference>
<feature type="compositionally biased region" description="Low complexity" evidence="1">
    <location>
        <begin position="402"/>
        <end position="417"/>
    </location>
</feature>
<dbReference type="InterPro" id="IPR001138">
    <property type="entry name" value="Zn2Cys6_DnaBD"/>
</dbReference>
<organism evidence="3 4">
    <name type="scientific">Cyberlindnera jadinii (strain ATCC 18201 / CBS 1600 / BCRC 20928 / JCM 3617 / NBRC 0987 / NRRL Y-1542)</name>
    <name type="common">Torula yeast</name>
    <name type="synonym">Candida utilis</name>
    <dbReference type="NCBI Taxonomy" id="983966"/>
    <lineage>
        <taxon>Eukaryota</taxon>
        <taxon>Fungi</taxon>
        <taxon>Dikarya</taxon>
        <taxon>Ascomycota</taxon>
        <taxon>Saccharomycotina</taxon>
        <taxon>Saccharomycetes</taxon>
        <taxon>Phaffomycetales</taxon>
        <taxon>Phaffomycetaceae</taxon>
        <taxon>Cyberlindnera</taxon>
    </lineage>
</organism>
<dbReference type="InterPro" id="IPR036864">
    <property type="entry name" value="Zn2-C6_fun-type_DNA-bd_sf"/>
</dbReference>